<accession>A0A832I1H2</accession>
<protein>
    <submittedName>
        <fullName evidence="2">Uncharacterized protein</fullName>
    </submittedName>
</protein>
<dbReference type="AlphaFoldDB" id="A0A832I1H2"/>
<organism evidence="2">
    <name type="scientific">Eiseniibacteriota bacterium</name>
    <dbReference type="NCBI Taxonomy" id="2212470"/>
    <lineage>
        <taxon>Bacteria</taxon>
        <taxon>Candidatus Eiseniibacteriota</taxon>
    </lineage>
</organism>
<name>A0A832I1H2_UNCEI</name>
<reference evidence="2" key="1">
    <citation type="journal article" date="2020" name="mSystems">
        <title>Genome- and Community-Level Interaction Insights into Carbon Utilization and Element Cycling Functions of Hydrothermarchaeota in Hydrothermal Sediment.</title>
        <authorList>
            <person name="Zhou Z."/>
            <person name="Liu Y."/>
            <person name="Xu W."/>
            <person name="Pan J."/>
            <person name="Luo Z.H."/>
            <person name="Li M."/>
        </authorList>
    </citation>
    <scope>NUCLEOTIDE SEQUENCE [LARGE SCALE GENOMIC DNA]</scope>
    <source>
        <strain evidence="2">SpSt-381</strain>
    </source>
</reference>
<dbReference type="EMBL" id="DSQF01000012">
    <property type="protein sequence ID" value="HGZ42718.1"/>
    <property type="molecule type" value="Genomic_DNA"/>
</dbReference>
<proteinExistence type="predicted"/>
<evidence type="ECO:0000256" key="1">
    <source>
        <dbReference type="SAM" id="MobiDB-lite"/>
    </source>
</evidence>
<evidence type="ECO:0000313" key="2">
    <source>
        <dbReference type="EMBL" id="HGZ42718.1"/>
    </source>
</evidence>
<sequence>MPFDHSEAERIVNMTDQQRLRSSHGPRAAALMGDEPKPKAPKSRATPHKGNVVAQQMKSQEFTQRFVPVFSKLREAVSAAERACQNPEHGVQSKQEADRLLERTLNDLIAVVTEIRDERKELIRPRSAEEQAHPSLVA</sequence>
<feature type="compositionally biased region" description="Basic and acidic residues" evidence="1">
    <location>
        <begin position="1"/>
        <end position="10"/>
    </location>
</feature>
<comment type="caution">
    <text evidence="2">The sequence shown here is derived from an EMBL/GenBank/DDBJ whole genome shotgun (WGS) entry which is preliminary data.</text>
</comment>
<gene>
    <name evidence="2" type="ORF">ENR23_04700</name>
</gene>
<feature type="region of interest" description="Disordered" evidence="1">
    <location>
        <begin position="1"/>
        <end position="50"/>
    </location>
</feature>